<keyword evidence="6 14" id="KW-0812">Transmembrane</keyword>
<evidence type="ECO:0000256" key="6">
    <source>
        <dbReference type="ARBA" id="ARBA00022692"/>
    </source>
</evidence>
<sequence length="1501" mass="165381">MKGLPVLAFLLWLCALYLAGIYLFVSGFLLVRLEVNRSSTCGDVLQPGEEPLDFCRVPPRFRRAVLLIIDALKMDFARFDPGNTAPRPYENKLPVLEETVSSRPSHSRLFPFRADPPTTTMQRIKGFTTGSLPTFVDVGNNFASSAILEDNLIHQLGQVGKRVVFMGDDTWESLFPKKFHRSLPFPSFNVKDLHTVDNGILQHLYTTMVGDDWDVLVAHFLGVDHCGHRFGPDHPAMADKLTQMDGVIRSVIDRLQNDTLLVVMGDHGMTDTGDHGGESQKETDAAIFLYSPAPLFPGPPSQSEPDVVPQTDLVPTLALLLGIPIPYSSVGQVLLPLFPPDRADKGAVGGLSQLEALWVNAKQVNRFLETYSSMAKDIPPESLSQLKDEFSRLSSEYLTSVREGRSPSPELAASMQAYLTAVRYTCRATWARFNPLKMAAGLAILAFACLICLVLSELSLVFNREGGHRLKAPLVVALIGGLCVAVCQLLTRGYVEVAWCLAAAAFTSELFFLWKAHRSRVTATAKNGSKAPKCAGWLSSRHLLAPPLLVALLRCASLLSDSYVIAEGRVVTFLAFSLALYIPVHLNWDGLLLPPSHDPLKPAGLLPSAALSPSTVRKEGSTLLGCLGLLVGSLYLSLSFHGCREEQGSCQPSPFLSPLSRLQDTQLKNLHYILSVVSLGVWTHLLRSWLRHYGNLNSSGGTVFTARWILPLLSVCLGLHWAESGRAHQLGSAGLPRAAFCLLGLGLFLIWLDPVTVFLKTRAGASARGLSLPPPRYRASTSISPQAELHHLIPQIYQRIRRSLDDGELSGDSETEGRPAVEAYGLGTVYSAPLLLLCGLLGIGLLLLHPEGMALSFLLLLLEMAALLHIHASSTNLSGLHGTSSGGYNVPWTPVVLWSLAATQFFHATGHLPTFPSIQWGAAFVGFPDGHTGTILPASLVALNTFSAHILFAVGCPLLLFWPLVCEVRGSRGERAFGEEGEDAVMEMRLRENPHQFTSALLQLSARYLFIHGAQVFASVCAAAILRRHLMVWKVFAPKLMFEASGFLVSSVFLLIGVTLVLRVDLAVGHWFKRLIPDSSSPREVFALSAMGVLMSKKQQVEKVQKCTAVVSAFQAGIKDRAPVTKPAEAEVEDGEGPAKTSAVPDEKSTEEPHKEETDDRAGPSTSQQTVAPTRDECKVNKEAWSRLRDGKGVEPEDLDKSHQLTPPAFVRPKRDANDDQPVEVELEKKEQPPNDEMCDVCEVWTADDLYPCRICTRVFHDGCLRELGYLRAEALQEMRDTAHTVTGWSCYYCDNLNLLLTEEEMYSLMETFKQCKIIPESCLVSDELLQYRHFVSKQQFDKDLSDEQEEEVLAQFAALDPEKKGLIEWSDFLYFESLAVLRKFRTENSLVRLLTAKERDKARLVFLSLNVDKDGTITRAECRQAQQSWFHKLNKDSQSCNVSISHVGPICESSPASSGSERSKTDDSRPVTWADFLRESALYILAARPNSSAMHIRLPV</sequence>
<evidence type="ECO:0000256" key="5">
    <source>
        <dbReference type="ARBA" id="ARBA00022679"/>
    </source>
</evidence>
<feature type="compositionally biased region" description="Basic and acidic residues" evidence="13">
    <location>
        <begin position="1145"/>
        <end position="1162"/>
    </location>
</feature>
<evidence type="ECO:0000256" key="10">
    <source>
        <dbReference type="ARBA" id="ARBA00023180"/>
    </source>
</evidence>
<evidence type="ECO:0000256" key="11">
    <source>
        <dbReference type="ARBA" id="ARBA00079084"/>
    </source>
</evidence>
<evidence type="ECO:0000256" key="3">
    <source>
        <dbReference type="ARBA" id="ARBA00008695"/>
    </source>
</evidence>
<dbReference type="InterPro" id="IPR002591">
    <property type="entry name" value="Phosphodiest/P_Trfase"/>
</dbReference>
<evidence type="ECO:0000256" key="1">
    <source>
        <dbReference type="ARBA" id="ARBA00004477"/>
    </source>
</evidence>
<comment type="caution">
    <text evidence="16">The sequence shown here is derived from an EMBL/GenBank/DDBJ whole genome shotgun (WGS) entry which is preliminary data.</text>
</comment>
<dbReference type="InterPro" id="IPR017850">
    <property type="entry name" value="Alkaline_phosphatase_core_sf"/>
</dbReference>
<dbReference type="FunFam" id="3.40.720.10:FF:000041">
    <property type="entry name" value="GPI ethanolamine phosphate transferase 3"/>
    <property type="match status" value="1"/>
</dbReference>
<feature type="transmembrane region" description="Helical" evidence="14">
    <location>
        <begin position="829"/>
        <end position="848"/>
    </location>
</feature>
<feature type="region of interest" description="Disordered" evidence="13">
    <location>
        <begin position="1122"/>
        <end position="1221"/>
    </location>
</feature>
<dbReference type="GO" id="GO:0006506">
    <property type="term" value="P:GPI anchor biosynthetic process"/>
    <property type="evidence" value="ECO:0007669"/>
    <property type="project" value="UniProtKB-KW"/>
</dbReference>
<dbReference type="InterPro" id="IPR011992">
    <property type="entry name" value="EF-hand-dom_pair"/>
</dbReference>
<evidence type="ECO:0000313" key="16">
    <source>
        <dbReference type="EMBL" id="KAK2818938.1"/>
    </source>
</evidence>
<keyword evidence="7" id="KW-0256">Endoplasmic reticulum</keyword>
<keyword evidence="4" id="KW-0337">GPI-anchor biosynthesis</keyword>
<keyword evidence="8 14" id="KW-1133">Transmembrane helix</keyword>
<dbReference type="GO" id="GO:0051377">
    <property type="term" value="F:mannose-ethanolamine phosphotransferase activity"/>
    <property type="evidence" value="ECO:0007669"/>
    <property type="project" value="InterPro"/>
</dbReference>
<evidence type="ECO:0000256" key="8">
    <source>
        <dbReference type="ARBA" id="ARBA00022989"/>
    </source>
</evidence>
<dbReference type="Gene3D" id="3.40.720.10">
    <property type="entry name" value="Alkaline Phosphatase, subunit A"/>
    <property type="match status" value="1"/>
</dbReference>
<evidence type="ECO:0000256" key="7">
    <source>
        <dbReference type="ARBA" id="ARBA00022824"/>
    </source>
</evidence>
<dbReference type="SUPFAM" id="SSF57903">
    <property type="entry name" value="FYVE/PHD zinc finger"/>
    <property type="match status" value="1"/>
</dbReference>
<evidence type="ECO:0000313" key="17">
    <source>
        <dbReference type="Proteomes" id="UP001187415"/>
    </source>
</evidence>
<accession>A0AA88LQC8</accession>
<feature type="transmembrane region" description="Helical" evidence="14">
    <location>
        <begin position="438"/>
        <end position="462"/>
    </location>
</feature>
<dbReference type="InterPro" id="IPR031946">
    <property type="entry name" value="KIAA1045_Zf_RING"/>
</dbReference>
<feature type="transmembrane region" description="Helical" evidence="14">
    <location>
        <begin position="702"/>
        <end position="722"/>
    </location>
</feature>
<keyword evidence="5" id="KW-0808">Transferase</keyword>
<feature type="compositionally biased region" description="Basic and acidic residues" evidence="13">
    <location>
        <begin position="1174"/>
        <end position="1203"/>
    </location>
</feature>
<protein>
    <recommendedName>
        <fullName evidence="12">GPI ethanolamine phosphate transferase 3, catalytic subunit</fullName>
    </recommendedName>
    <alternativeName>
        <fullName evidence="11">Phosphatidylinositol-glycan biosynthesis class O protein</fullName>
    </alternativeName>
</protein>
<keyword evidence="17" id="KW-1185">Reference proteome</keyword>
<comment type="pathway">
    <text evidence="2">Glycolipid biosynthesis; glycosylphosphatidylinositol-anchor biosynthesis.</text>
</comment>
<keyword evidence="9 14" id="KW-0472">Membrane</keyword>
<dbReference type="GO" id="GO:0005789">
    <property type="term" value="C:endoplasmic reticulum membrane"/>
    <property type="evidence" value="ECO:0007669"/>
    <property type="project" value="UniProtKB-SubCell"/>
</dbReference>
<evidence type="ECO:0000259" key="15">
    <source>
        <dbReference type="Pfam" id="PF16744"/>
    </source>
</evidence>
<feature type="transmembrane region" description="Helical" evidence="14">
    <location>
        <begin position="1008"/>
        <end position="1026"/>
    </location>
</feature>
<organism evidence="16 17">
    <name type="scientific">Channa striata</name>
    <name type="common">Snakehead murrel</name>
    <name type="synonym">Ophicephalus striatus</name>
    <dbReference type="NCBI Taxonomy" id="64152"/>
    <lineage>
        <taxon>Eukaryota</taxon>
        <taxon>Metazoa</taxon>
        <taxon>Chordata</taxon>
        <taxon>Craniata</taxon>
        <taxon>Vertebrata</taxon>
        <taxon>Euteleostomi</taxon>
        <taxon>Actinopterygii</taxon>
        <taxon>Neopterygii</taxon>
        <taxon>Teleostei</taxon>
        <taxon>Neoteleostei</taxon>
        <taxon>Acanthomorphata</taxon>
        <taxon>Anabantaria</taxon>
        <taxon>Anabantiformes</taxon>
        <taxon>Channoidei</taxon>
        <taxon>Channidae</taxon>
        <taxon>Channa</taxon>
    </lineage>
</organism>
<feature type="transmembrane region" description="Helical" evidence="14">
    <location>
        <begin position="946"/>
        <end position="965"/>
    </location>
</feature>
<comment type="similarity">
    <text evidence="3">Belongs to the PIGG/PIGN/PIGO family. PIGO subfamily.</text>
</comment>
<dbReference type="Proteomes" id="UP001187415">
    <property type="component" value="Unassembled WGS sequence"/>
</dbReference>
<dbReference type="SUPFAM" id="SSF47473">
    <property type="entry name" value="EF-hand"/>
    <property type="match status" value="1"/>
</dbReference>
<dbReference type="Pfam" id="PF16744">
    <property type="entry name" value="zf-RING_15"/>
    <property type="match status" value="1"/>
</dbReference>
<dbReference type="Gene3D" id="3.30.40.10">
    <property type="entry name" value="Zinc/RING finger domain, C3HC4 (zinc finger)"/>
    <property type="match status" value="1"/>
</dbReference>
<feature type="transmembrane region" description="Helical" evidence="14">
    <location>
        <begin position="7"/>
        <end position="31"/>
    </location>
</feature>
<gene>
    <name evidence="16" type="ORF">Q5P01_024499</name>
</gene>
<dbReference type="CDD" id="cd16023">
    <property type="entry name" value="GPI_EPT_3"/>
    <property type="match status" value="1"/>
</dbReference>
<feature type="transmembrane region" description="Helical" evidence="14">
    <location>
        <begin position="855"/>
        <end position="872"/>
    </location>
</feature>
<evidence type="ECO:0000256" key="2">
    <source>
        <dbReference type="ARBA" id="ARBA00004687"/>
    </source>
</evidence>
<evidence type="ECO:0000256" key="4">
    <source>
        <dbReference type="ARBA" id="ARBA00022502"/>
    </source>
</evidence>
<name>A0AA88LQC8_CHASR</name>
<feature type="transmembrane region" description="Helical" evidence="14">
    <location>
        <begin position="670"/>
        <end position="690"/>
    </location>
</feature>
<feature type="transmembrane region" description="Helical" evidence="14">
    <location>
        <begin position="734"/>
        <end position="752"/>
    </location>
</feature>
<dbReference type="Pfam" id="PF01663">
    <property type="entry name" value="Phosphodiest"/>
    <property type="match status" value="1"/>
</dbReference>
<feature type="transmembrane region" description="Helical" evidence="14">
    <location>
        <begin position="1046"/>
        <end position="1064"/>
    </location>
</feature>
<reference evidence="16" key="1">
    <citation type="submission" date="2023-07" db="EMBL/GenBank/DDBJ databases">
        <title>Chromosome-level Genome Assembly of Striped Snakehead (Channa striata).</title>
        <authorList>
            <person name="Liu H."/>
        </authorList>
    </citation>
    <scope>NUCLEOTIDE SEQUENCE</scope>
    <source>
        <strain evidence="16">Gz</strain>
        <tissue evidence="16">Muscle</tissue>
    </source>
</reference>
<dbReference type="InterPro" id="IPR013083">
    <property type="entry name" value="Znf_RING/FYVE/PHD"/>
</dbReference>
<feature type="transmembrane region" description="Helical" evidence="14">
    <location>
        <begin position="497"/>
        <end position="514"/>
    </location>
</feature>
<dbReference type="PANTHER" id="PTHR23071">
    <property type="entry name" value="PHOSPHATIDYLINOSITOL GLYCAN"/>
    <property type="match status" value="1"/>
</dbReference>
<dbReference type="InterPro" id="IPR011011">
    <property type="entry name" value="Znf_FYVE_PHD"/>
</dbReference>
<comment type="subcellular location">
    <subcellularLocation>
        <location evidence="1">Endoplasmic reticulum membrane</location>
        <topology evidence="1">Multi-pass membrane protein</topology>
    </subcellularLocation>
</comment>
<dbReference type="InterPro" id="IPR039524">
    <property type="entry name" value="PIGO/GPI13"/>
</dbReference>
<keyword evidence="10" id="KW-0325">Glycoprotein</keyword>
<evidence type="ECO:0000256" key="14">
    <source>
        <dbReference type="SAM" id="Phobius"/>
    </source>
</evidence>
<evidence type="ECO:0000256" key="12">
    <source>
        <dbReference type="ARBA" id="ARBA00093602"/>
    </source>
</evidence>
<dbReference type="InterPro" id="IPR037675">
    <property type="entry name" value="PIG-O_N"/>
</dbReference>
<proteinExistence type="inferred from homology"/>
<dbReference type="PANTHER" id="PTHR23071:SF1">
    <property type="entry name" value="GPI ETHANOLAMINE PHOSPHATE TRANSFERASE 3"/>
    <property type="match status" value="1"/>
</dbReference>
<feature type="domain" description="KIAA1045 RING finger" evidence="15">
    <location>
        <begin position="1232"/>
        <end position="1304"/>
    </location>
</feature>
<dbReference type="EMBL" id="JAUPFM010000020">
    <property type="protein sequence ID" value="KAK2818938.1"/>
    <property type="molecule type" value="Genomic_DNA"/>
</dbReference>
<evidence type="ECO:0000256" key="9">
    <source>
        <dbReference type="ARBA" id="ARBA00023136"/>
    </source>
</evidence>
<dbReference type="Gene3D" id="1.10.238.10">
    <property type="entry name" value="EF-hand"/>
    <property type="match status" value="1"/>
</dbReference>
<dbReference type="SUPFAM" id="SSF53649">
    <property type="entry name" value="Alkaline phosphatase-like"/>
    <property type="match status" value="1"/>
</dbReference>
<feature type="transmembrane region" description="Helical" evidence="14">
    <location>
        <begin position="474"/>
        <end position="491"/>
    </location>
</feature>
<evidence type="ECO:0000256" key="13">
    <source>
        <dbReference type="SAM" id="MobiDB-lite"/>
    </source>
</evidence>